<dbReference type="InterPro" id="IPR036871">
    <property type="entry name" value="PX_dom_sf"/>
</dbReference>
<dbReference type="GO" id="GO:0000272">
    <property type="term" value="P:polysaccharide catabolic process"/>
    <property type="evidence" value="ECO:0007669"/>
    <property type="project" value="UniProtKB-KW"/>
</dbReference>
<accession>A0A284RQ61</accession>
<dbReference type="InterPro" id="IPR011583">
    <property type="entry name" value="Chitinase_II/V-like_cat"/>
</dbReference>
<dbReference type="GO" id="GO:0035091">
    <property type="term" value="F:phosphatidylinositol binding"/>
    <property type="evidence" value="ECO:0007669"/>
    <property type="project" value="InterPro"/>
</dbReference>
<reference evidence="12" key="1">
    <citation type="journal article" date="2017" name="Nat. Ecol. Evol.">
        <title>Genome expansion and lineage-specific genetic innovations in the forest pathogenic fungi Armillaria.</title>
        <authorList>
            <person name="Sipos G."/>
            <person name="Prasanna A.N."/>
            <person name="Walter M.C."/>
            <person name="O'Connor E."/>
            <person name="Balint B."/>
            <person name="Krizsan K."/>
            <person name="Kiss B."/>
            <person name="Hess J."/>
            <person name="Varga T."/>
            <person name="Slot J."/>
            <person name="Riley R."/>
            <person name="Boka B."/>
            <person name="Rigling D."/>
            <person name="Barry K."/>
            <person name="Lee J."/>
            <person name="Mihaltcheva S."/>
            <person name="LaButti K."/>
            <person name="Lipzen A."/>
            <person name="Waldron R."/>
            <person name="Moloney N.M."/>
            <person name="Sperisen C."/>
            <person name="Kredics L."/>
            <person name="Vagvoelgyi C."/>
            <person name="Patrignani A."/>
            <person name="Fitzpatrick D."/>
            <person name="Nagy I."/>
            <person name="Doyle S."/>
            <person name="Anderson J.B."/>
            <person name="Grigoriev I.V."/>
            <person name="Gueldener U."/>
            <person name="Muensterkoetter M."/>
            <person name="Nagy L.G."/>
        </authorList>
    </citation>
    <scope>NUCLEOTIDE SEQUENCE [LARGE SCALE GENOMIC DNA]</scope>
    <source>
        <strain evidence="12">C18/9</strain>
    </source>
</reference>
<dbReference type="GO" id="GO:0005576">
    <property type="term" value="C:extracellular region"/>
    <property type="evidence" value="ECO:0007669"/>
    <property type="project" value="TreeGrafter"/>
</dbReference>
<sequence>MSSIASVFIDKHTTSSTPDLHNLYAVEVGLDDGTKYEVLRRYSEFSALHDALGDPYSLPPKNSVFNAIIPSAWVDDELIAERKDGLLAYLNSLLRSSRYQASSKLLAFLNPNYITDVHGFDDEITPSMICKANLTIKAPVARLASPVAAAYYPDWSAWSNPPGKVDFSKFDILFFAFVVPNSSSTINWDDGSQDTLRDLVSAARQSGRGTRIVLSIGGWGGSYWFSNSMSNATNRTKLVNALVGAVNSFGLDGIDIDWEYPNSPGSGNPYSWADAANFLSFLKSLRAALGWSKIISGAVAHHPWLGPNGAPLSNASDYAAQMSYINIMNYDVNGASANPGPNAPLGNPCGSSSQPEANAQAALSQWQKAGFPASKMLLGLALYGYVSKSTATRLSNSYVPASDPHEHAPLIERADAVAGDLSQWWGSQVAFKQLVSAGALKKQADGTYNGANGFTKGWDDCSDTPFLYNTAKTTVVSYDDTDSLADKAKFAKQSGMAGCFTWSLDQDDGYSLQSVVRSNLGK</sequence>
<feature type="domain" description="PX" evidence="9">
    <location>
        <begin position="2"/>
        <end position="116"/>
    </location>
</feature>
<dbReference type="InterPro" id="IPR029070">
    <property type="entry name" value="Chitinase_insertion_sf"/>
</dbReference>
<dbReference type="SMART" id="SM00312">
    <property type="entry name" value="PX"/>
    <property type="match status" value="1"/>
</dbReference>
<dbReference type="InterPro" id="IPR017853">
    <property type="entry name" value="GH"/>
</dbReference>
<organism evidence="11 12">
    <name type="scientific">Armillaria ostoyae</name>
    <name type="common">Armillaria root rot fungus</name>
    <dbReference type="NCBI Taxonomy" id="47428"/>
    <lineage>
        <taxon>Eukaryota</taxon>
        <taxon>Fungi</taxon>
        <taxon>Dikarya</taxon>
        <taxon>Basidiomycota</taxon>
        <taxon>Agaricomycotina</taxon>
        <taxon>Agaricomycetes</taxon>
        <taxon>Agaricomycetidae</taxon>
        <taxon>Agaricales</taxon>
        <taxon>Marasmiineae</taxon>
        <taxon>Physalacriaceae</taxon>
        <taxon>Armillaria</taxon>
    </lineage>
</organism>
<dbReference type="PROSITE" id="PS51910">
    <property type="entry name" value="GH18_2"/>
    <property type="match status" value="1"/>
</dbReference>
<dbReference type="SMART" id="SM00636">
    <property type="entry name" value="Glyco_18"/>
    <property type="match status" value="1"/>
</dbReference>
<evidence type="ECO:0000259" key="9">
    <source>
        <dbReference type="PROSITE" id="PS50195"/>
    </source>
</evidence>
<evidence type="ECO:0000313" key="11">
    <source>
        <dbReference type="EMBL" id="SJL10899.1"/>
    </source>
</evidence>
<keyword evidence="6" id="KW-0624">Polysaccharide degradation</keyword>
<evidence type="ECO:0000256" key="8">
    <source>
        <dbReference type="RuleBase" id="RU004453"/>
    </source>
</evidence>
<dbReference type="Gene3D" id="3.20.20.80">
    <property type="entry name" value="Glycosidases"/>
    <property type="match status" value="1"/>
</dbReference>
<dbReference type="PROSITE" id="PS01095">
    <property type="entry name" value="GH18_1"/>
    <property type="match status" value="1"/>
</dbReference>
<dbReference type="AlphaFoldDB" id="A0A284RQ61"/>
<keyword evidence="5 7" id="KW-0326">Glycosidase</keyword>
<evidence type="ECO:0000256" key="7">
    <source>
        <dbReference type="RuleBase" id="RU000489"/>
    </source>
</evidence>
<dbReference type="GO" id="GO:0008843">
    <property type="term" value="F:endochitinase activity"/>
    <property type="evidence" value="ECO:0007669"/>
    <property type="project" value="UniProtKB-EC"/>
</dbReference>
<dbReference type="Gene3D" id="3.30.1520.10">
    <property type="entry name" value="Phox-like domain"/>
    <property type="match status" value="1"/>
</dbReference>
<dbReference type="SUPFAM" id="SSF64268">
    <property type="entry name" value="PX domain"/>
    <property type="match status" value="1"/>
</dbReference>
<evidence type="ECO:0000256" key="4">
    <source>
        <dbReference type="ARBA" id="ARBA00023277"/>
    </source>
</evidence>
<keyword evidence="12" id="KW-1185">Reference proteome</keyword>
<feature type="domain" description="GH18" evidence="10">
    <location>
        <begin position="146"/>
        <end position="522"/>
    </location>
</feature>
<comment type="similarity">
    <text evidence="8">Belongs to the glycosyl hydrolase 18 family.</text>
</comment>
<evidence type="ECO:0000259" key="10">
    <source>
        <dbReference type="PROSITE" id="PS51910"/>
    </source>
</evidence>
<evidence type="ECO:0000256" key="3">
    <source>
        <dbReference type="ARBA" id="ARBA00023024"/>
    </source>
</evidence>
<evidence type="ECO:0000256" key="5">
    <source>
        <dbReference type="ARBA" id="ARBA00023295"/>
    </source>
</evidence>
<dbReference type="GO" id="GO:0006032">
    <property type="term" value="P:chitin catabolic process"/>
    <property type="evidence" value="ECO:0007669"/>
    <property type="project" value="UniProtKB-KW"/>
</dbReference>
<dbReference type="SUPFAM" id="SSF54556">
    <property type="entry name" value="Chitinase insertion domain"/>
    <property type="match status" value="1"/>
</dbReference>
<dbReference type="Pfam" id="PF00704">
    <property type="entry name" value="Glyco_hydro_18"/>
    <property type="match status" value="1"/>
</dbReference>
<dbReference type="InterPro" id="IPR001579">
    <property type="entry name" value="Glyco_hydro_18_chit_AS"/>
</dbReference>
<dbReference type="PANTHER" id="PTHR11177:SF317">
    <property type="entry name" value="CHITINASE 12-RELATED"/>
    <property type="match status" value="1"/>
</dbReference>
<dbReference type="SUPFAM" id="SSF51445">
    <property type="entry name" value="(Trans)glycosidases"/>
    <property type="match status" value="1"/>
</dbReference>
<dbReference type="InterPro" id="IPR050314">
    <property type="entry name" value="Glycosyl_Hydrlase_18"/>
</dbReference>
<dbReference type="Pfam" id="PF00787">
    <property type="entry name" value="PX"/>
    <property type="match status" value="1"/>
</dbReference>
<proteinExistence type="inferred from homology"/>
<evidence type="ECO:0000313" key="12">
    <source>
        <dbReference type="Proteomes" id="UP000219338"/>
    </source>
</evidence>
<gene>
    <name evidence="11" type="ORF">ARMOST_14294</name>
</gene>
<evidence type="ECO:0000256" key="6">
    <source>
        <dbReference type="ARBA" id="ARBA00023326"/>
    </source>
</evidence>
<dbReference type="PROSITE" id="PS50195">
    <property type="entry name" value="PX"/>
    <property type="match status" value="1"/>
</dbReference>
<dbReference type="PANTHER" id="PTHR11177">
    <property type="entry name" value="CHITINASE"/>
    <property type="match status" value="1"/>
</dbReference>
<dbReference type="STRING" id="47428.A0A284RQ61"/>
<dbReference type="OrthoDB" id="73875at2759"/>
<dbReference type="InterPro" id="IPR001683">
    <property type="entry name" value="PX_dom"/>
</dbReference>
<evidence type="ECO:0000256" key="2">
    <source>
        <dbReference type="ARBA" id="ARBA00022801"/>
    </source>
</evidence>
<protein>
    <submittedName>
        <fullName evidence="11">Uncharacterized protein</fullName>
    </submittedName>
</protein>
<keyword evidence="2 7" id="KW-0378">Hydrolase</keyword>
<dbReference type="Proteomes" id="UP000219338">
    <property type="component" value="Unassembled WGS sequence"/>
</dbReference>
<evidence type="ECO:0000256" key="1">
    <source>
        <dbReference type="ARBA" id="ARBA00000822"/>
    </source>
</evidence>
<dbReference type="OMA" id="MICKANL"/>
<dbReference type="InterPro" id="IPR001223">
    <property type="entry name" value="Glyco_hydro18_cat"/>
</dbReference>
<keyword evidence="4" id="KW-0119">Carbohydrate metabolism</keyword>
<dbReference type="GO" id="GO:0008061">
    <property type="term" value="F:chitin binding"/>
    <property type="evidence" value="ECO:0007669"/>
    <property type="project" value="InterPro"/>
</dbReference>
<keyword evidence="3" id="KW-0146">Chitin degradation</keyword>
<dbReference type="Gene3D" id="3.10.50.10">
    <property type="match status" value="1"/>
</dbReference>
<dbReference type="EMBL" id="FUEG01000013">
    <property type="protein sequence ID" value="SJL10899.1"/>
    <property type="molecule type" value="Genomic_DNA"/>
</dbReference>
<name>A0A284RQ61_ARMOS</name>
<comment type="catalytic activity">
    <reaction evidence="1">
        <text>Random endo-hydrolysis of N-acetyl-beta-D-glucosaminide (1-&gt;4)-beta-linkages in chitin and chitodextrins.</text>
        <dbReference type="EC" id="3.2.1.14"/>
    </reaction>
</comment>